<evidence type="ECO:0000259" key="12">
    <source>
        <dbReference type="PROSITE" id="PS50989"/>
    </source>
</evidence>
<keyword evidence="5" id="KW-0547">Nucleotide-binding</keyword>
<evidence type="ECO:0000256" key="2">
    <source>
        <dbReference type="ARBA" id="ARBA00011883"/>
    </source>
</evidence>
<dbReference type="PROSITE" id="PS50989">
    <property type="entry name" value="COA_CT_CTER"/>
    <property type="match status" value="1"/>
</dbReference>
<feature type="domain" description="CoA carboxyltransferase C-terminal" evidence="12">
    <location>
        <begin position="1"/>
        <end position="187"/>
    </location>
</feature>
<dbReference type="PANTHER" id="PTHR42853:SF3">
    <property type="entry name" value="ACETYL-COENZYME A CARBOXYLASE CARBOXYL TRANSFERASE SUBUNIT ALPHA, CHLOROPLASTIC"/>
    <property type="match status" value="1"/>
</dbReference>
<comment type="catalytic activity">
    <reaction evidence="10">
        <text>N(6)-carboxybiotinyl-L-lysyl-[protein] + acetyl-CoA = N(6)-biotinyl-L-lysyl-[protein] + malonyl-CoA</text>
        <dbReference type="Rhea" id="RHEA:54728"/>
        <dbReference type="Rhea" id="RHEA-COMP:10505"/>
        <dbReference type="Rhea" id="RHEA-COMP:10506"/>
        <dbReference type="ChEBI" id="CHEBI:57288"/>
        <dbReference type="ChEBI" id="CHEBI:57384"/>
        <dbReference type="ChEBI" id="CHEBI:83144"/>
        <dbReference type="ChEBI" id="CHEBI:83145"/>
        <dbReference type="EC" id="2.1.3.15"/>
    </reaction>
</comment>
<dbReference type="GO" id="GO:0016743">
    <property type="term" value="F:carboxyl- or carbamoyltransferase activity"/>
    <property type="evidence" value="ECO:0007669"/>
    <property type="project" value="InterPro"/>
</dbReference>
<dbReference type="InterPro" id="IPR001095">
    <property type="entry name" value="Acetyl_CoA_COase_a_su"/>
</dbReference>
<keyword evidence="9" id="KW-0275">Fatty acid biosynthesis</keyword>
<organism evidence="13 14">
    <name type="scientific">Ensete ventricosum</name>
    <name type="common">Abyssinian banana</name>
    <name type="synonym">Musa ensete</name>
    <dbReference type="NCBI Taxonomy" id="4639"/>
    <lineage>
        <taxon>Eukaryota</taxon>
        <taxon>Viridiplantae</taxon>
        <taxon>Streptophyta</taxon>
        <taxon>Embryophyta</taxon>
        <taxon>Tracheophyta</taxon>
        <taxon>Spermatophyta</taxon>
        <taxon>Magnoliopsida</taxon>
        <taxon>Liliopsida</taxon>
        <taxon>Zingiberales</taxon>
        <taxon>Musaceae</taxon>
        <taxon>Ensete</taxon>
    </lineage>
</organism>
<proteinExistence type="predicted"/>
<accession>A0AAV8QWJ1</accession>
<dbReference type="EC" id="2.1.3.15" evidence="2"/>
<dbReference type="GO" id="GO:0005524">
    <property type="term" value="F:ATP binding"/>
    <property type="evidence" value="ECO:0007669"/>
    <property type="project" value="UniProtKB-KW"/>
</dbReference>
<evidence type="ECO:0000256" key="4">
    <source>
        <dbReference type="ARBA" id="ARBA00022679"/>
    </source>
</evidence>
<dbReference type="SUPFAM" id="SSF52096">
    <property type="entry name" value="ClpP/crotonase"/>
    <property type="match status" value="1"/>
</dbReference>
<keyword evidence="4" id="KW-0808">Transferase</keyword>
<evidence type="ECO:0000256" key="8">
    <source>
        <dbReference type="ARBA" id="ARBA00023098"/>
    </source>
</evidence>
<evidence type="ECO:0000256" key="10">
    <source>
        <dbReference type="ARBA" id="ARBA00049152"/>
    </source>
</evidence>
<keyword evidence="7" id="KW-0067">ATP-binding</keyword>
<keyword evidence="8" id="KW-0443">Lipid metabolism</keyword>
<keyword evidence="14" id="KW-1185">Reference proteome</keyword>
<keyword evidence="6" id="KW-0276">Fatty acid metabolism</keyword>
<reference evidence="13 14" key="1">
    <citation type="submission" date="2022-12" db="EMBL/GenBank/DDBJ databases">
        <title>Chromosome-scale assembly of the Ensete ventricosum genome.</title>
        <authorList>
            <person name="Dussert Y."/>
            <person name="Stocks J."/>
            <person name="Wendawek A."/>
            <person name="Woldeyes F."/>
            <person name="Nichols R.A."/>
            <person name="Borrell J.S."/>
        </authorList>
    </citation>
    <scope>NUCLEOTIDE SEQUENCE [LARGE SCALE GENOMIC DNA]</scope>
    <source>
        <strain evidence="14">cv. Maze</strain>
        <tissue evidence="13">Seeds</tissue>
    </source>
</reference>
<evidence type="ECO:0000256" key="3">
    <source>
        <dbReference type="ARBA" id="ARBA00022516"/>
    </source>
</evidence>
<dbReference type="Gene3D" id="3.90.226.10">
    <property type="entry name" value="2-enoyl-CoA Hydratase, Chain A, domain 1"/>
    <property type="match status" value="1"/>
</dbReference>
<dbReference type="GO" id="GO:0003989">
    <property type="term" value="F:acetyl-CoA carboxylase activity"/>
    <property type="evidence" value="ECO:0007669"/>
    <property type="project" value="InterPro"/>
</dbReference>
<dbReference type="Pfam" id="PF03255">
    <property type="entry name" value="ACCA"/>
    <property type="match status" value="1"/>
</dbReference>
<dbReference type="AlphaFoldDB" id="A0AAV8QWJ1"/>
<evidence type="ECO:0000256" key="5">
    <source>
        <dbReference type="ARBA" id="ARBA00022741"/>
    </source>
</evidence>
<dbReference type="GO" id="GO:0009317">
    <property type="term" value="C:acetyl-CoA carboxylase complex"/>
    <property type="evidence" value="ECO:0007669"/>
    <property type="project" value="InterPro"/>
</dbReference>
<evidence type="ECO:0000256" key="9">
    <source>
        <dbReference type="ARBA" id="ARBA00023160"/>
    </source>
</evidence>
<dbReference type="PRINTS" id="PR01069">
    <property type="entry name" value="ACCCTRFRASEA"/>
</dbReference>
<protein>
    <recommendedName>
        <fullName evidence="2">acetyl-CoA carboxytransferase</fullName>
        <ecNumber evidence="2">2.1.3.15</ecNumber>
    </recommendedName>
</protein>
<evidence type="ECO:0000256" key="11">
    <source>
        <dbReference type="SAM" id="MobiDB-lite"/>
    </source>
</evidence>
<comment type="caution">
    <text evidence="13">The sequence shown here is derived from an EMBL/GenBank/DDBJ whole genome shotgun (WGS) entry which is preliminary data.</text>
</comment>
<evidence type="ECO:0000256" key="7">
    <source>
        <dbReference type="ARBA" id="ARBA00022840"/>
    </source>
</evidence>
<dbReference type="InterPro" id="IPR029045">
    <property type="entry name" value="ClpP/crotonase-like_dom_sf"/>
</dbReference>
<gene>
    <name evidence="13" type="ORF">OPV22_012191</name>
</gene>
<keyword evidence="3" id="KW-0444">Lipid biosynthesis</keyword>
<evidence type="ECO:0000313" key="13">
    <source>
        <dbReference type="EMBL" id="KAJ8490470.1"/>
    </source>
</evidence>
<comment type="pathway">
    <text evidence="1">Lipid metabolism; malonyl-CoA biosynthesis; malonyl-CoA from acetyl-CoA: step 1/1.</text>
</comment>
<dbReference type="InterPro" id="IPR011763">
    <property type="entry name" value="COA_CT_C"/>
</dbReference>
<evidence type="ECO:0000256" key="6">
    <source>
        <dbReference type="ARBA" id="ARBA00022832"/>
    </source>
</evidence>
<dbReference type="GO" id="GO:0006633">
    <property type="term" value="P:fatty acid biosynthetic process"/>
    <property type="evidence" value="ECO:0007669"/>
    <property type="project" value="UniProtKB-KW"/>
</dbReference>
<feature type="region of interest" description="Disordered" evidence="11">
    <location>
        <begin position="1"/>
        <end position="21"/>
    </location>
</feature>
<dbReference type="Proteomes" id="UP001222027">
    <property type="component" value="Unassembled WGS sequence"/>
</dbReference>
<name>A0AAV8QWJ1_ENSVE</name>
<evidence type="ECO:0000313" key="14">
    <source>
        <dbReference type="Proteomes" id="UP001222027"/>
    </source>
</evidence>
<dbReference type="EMBL" id="JAQQAF010000004">
    <property type="protein sequence ID" value="KAJ8490470.1"/>
    <property type="molecule type" value="Genomic_DNA"/>
</dbReference>
<dbReference type="PANTHER" id="PTHR42853">
    <property type="entry name" value="ACETYL-COENZYME A CARBOXYLASE CARBOXYL TRANSFERASE SUBUNIT ALPHA"/>
    <property type="match status" value="1"/>
</dbReference>
<sequence>MDRDSLFPNSAGGADEPLGYLDDVDRQRRTGSLRPASSHLTLKSKHCAFGLGLARYMEQTCCNKCVPQRQCYVDARISTVRVAGASLLRRTSGGNLTSWWIENTSYRKALRMMRYADHHGFPIITFIATPEAFADLRSEELGRGEAIAFNLRAMFGVKVPIVTAVIDEGGSGGALAIGCANKLYMLELLCCQCLLYTVYFVQPRSMCCNFVEDLSRSSKGSRETKNHSHRTIPRGAHTDPTWTSKQIKFAVVKVTEKSLELGGMDKDSLLNQQHMKFRVLGRFVEGEPVEPEIKCNMKKKEADVSQVTADIEMEIENLKKAAHEAKG</sequence>
<evidence type="ECO:0000256" key="1">
    <source>
        <dbReference type="ARBA" id="ARBA00004956"/>
    </source>
</evidence>